<protein>
    <submittedName>
        <fullName evidence="2">Glycosyltransferase</fullName>
    </submittedName>
</protein>
<evidence type="ECO:0000259" key="1">
    <source>
        <dbReference type="Pfam" id="PF00535"/>
    </source>
</evidence>
<dbReference type="CDD" id="cd00761">
    <property type="entry name" value="Glyco_tranf_GTA_type"/>
    <property type="match status" value="1"/>
</dbReference>
<dbReference type="EMBL" id="CP049332">
    <property type="protein sequence ID" value="QIH43301.1"/>
    <property type="molecule type" value="Genomic_DNA"/>
</dbReference>
<dbReference type="InterPro" id="IPR029044">
    <property type="entry name" value="Nucleotide-diphossugar_trans"/>
</dbReference>
<dbReference type="Gene3D" id="3.90.550.10">
    <property type="entry name" value="Spore Coat Polysaccharide Biosynthesis Protein SpsA, Chain A"/>
    <property type="match status" value="1"/>
</dbReference>
<sequence>MEERPKKIIFSVVIPTRNRPQLFKMALDSVLSQEFDSYEIIVVNDGSTKEFLEGYNSIKSKHGSDGKVRFYELIHRPLGHGQSYSMNYGVSMASGKYVCFLDDDDYWTDPQHLSRASKSILNSSKEVDVYYTNQSAYYSDGSRKEQDVWIEDLRDQISDKTADNQGSCLVDIPFLLKSKGFAHLNCTIIKKDLYQVIGGMDENIRYECDRDFYIRTIDNAAVIFYNPAVVSKHNIPDVKKKDNMSTLVSFAEKLIYQMRVYDKGISLSNNRLIIDHCTTGKMYILKKMAEGFYNQEKFKEGLIYSRQALGMRFTLKWLLFTSYLYFKCLTGMSK</sequence>
<dbReference type="SUPFAM" id="SSF53448">
    <property type="entry name" value="Nucleotide-diphospho-sugar transferases"/>
    <property type="match status" value="1"/>
</dbReference>
<dbReference type="InterPro" id="IPR001173">
    <property type="entry name" value="Glyco_trans_2-like"/>
</dbReference>
<dbReference type="AlphaFoldDB" id="A0A6G7CME2"/>
<gene>
    <name evidence="2" type="ORF">G5S32_14945</name>
</gene>
<dbReference type="Pfam" id="PF00535">
    <property type="entry name" value="Glycos_transf_2"/>
    <property type="match status" value="1"/>
</dbReference>
<dbReference type="InterPro" id="IPR050834">
    <property type="entry name" value="Glycosyltransf_2"/>
</dbReference>
<dbReference type="PANTHER" id="PTHR43685">
    <property type="entry name" value="GLYCOSYLTRANSFERASE"/>
    <property type="match status" value="1"/>
</dbReference>
<accession>A0A6G7CME2</accession>
<name>A0A6G7CME2_9VIBR</name>
<keyword evidence="3" id="KW-1185">Reference proteome</keyword>
<feature type="domain" description="Glycosyltransferase 2-like" evidence="1">
    <location>
        <begin position="11"/>
        <end position="133"/>
    </location>
</feature>
<evidence type="ECO:0000313" key="3">
    <source>
        <dbReference type="Proteomes" id="UP000503003"/>
    </source>
</evidence>
<dbReference type="Proteomes" id="UP000503003">
    <property type="component" value="Chromosome 2"/>
</dbReference>
<dbReference type="KEGG" id="vzi:G5S32_14945"/>
<dbReference type="RefSeq" id="WP_165312838.1">
    <property type="nucleotide sequence ID" value="NZ_CP049332.1"/>
</dbReference>
<reference evidence="2 3" key="1">
    <citation type="submission" date="2020-02" db="EMBL/GenBank/DDBJ databases">
        <title>A complete genome of a marine bacterium Vibrio sp. ZWAL4003 isolated from the mangrove sediment with the ability to degrade polysaccharides.</title>
        <authorList>
            <person name="Wu J."/>
            <person name="Qu W."/>
            <person name="Zeng R."/>
        </authorList>
    </citation>
    <scope>NUCLEOTIDE SEQUENCE [LARGE SCALE GENOMIC DNA]</scope>
    <source>
        <strain evidence="2 3">ZWAL4003</strain>
    </source>
</reference>
<evidence type="ECO:0000313" key="2">
    <source>
        <dbReference type="EMBL" id="QIH43301.1"/>
    </source>
</evidence>
<organism evidence="2 3">
    <name type="scientific">Vibrio ziniensis</name>
    <dbReference type="NCBI Taxonomy" id="2711221"/>
    <lineage>
        <taxon>Bacteria</taxon>
        <taxon>Pseudomonadati</taxon>
        <taxon>Pseudomonadota</taxon>
        <taxon>Gammaproteobacteria</taxon>
        <taxon>Vibrionales</taxon>
        <taxon>Vibrionaceae</taxon>
        <taxon>Vibrio</taxon>
    </lineage>
</organism>
<dbReference type="GO" id="GO:0016740">
    <property type="term" value="F:transferase activity"/>
    <property type="evidence" value="ECO:0007669"/>
    <property type="project" value="UniProtKB-KW"/>
</dbReference>
<keyword evidence="2" id="KW-0808">Transferase</keyword>
<proteinExistence type="predicted"/>
<dbReference type="PANTHER" id="PTHR43685:SF2">
    <property type="entry name" value="GLYCOSYLTRANSFERASE 2-LIKE DOMAIN-CONTAINING PROTEIN"/>
    <property type="match status" value="1"/>
</dbReference>